<evidence type="ECO:0000256" key="3">
    <source>
        <dbReference type="ARBA" id="ARBA00022833"/>
    </source>
</evidence>
<evidence type="ECO:0000256" key="1">
    <source>
        <dbReference type="ARBA" id="ARBA00022723"/>
    </source>
</evidence>
<dbReference type="InterPro" id="IPR001965">
    <property type="entry name" value="Znf_PHD"/>
</dbReference>
<proteinExistence type="predicted"/>
<evidence type="ECO:0000259" key="6">
    <source>
        <dbReference type="SMART" id="SM00249"/>
    </source>
</evidence>
<accession>A0A024FTJ8</accession>
<dbReference type="OrthoDB" id="75938at2759"/>
<dbReference type="InParanoid" id="A0A024FTJ8"/>
<dbReference type="InterPro" id="IPR013083">
    <property type="entry name" value="Znf_RING/FYVE/PHD"/>
</dbReference>
<keyword evidence="2" id="KW-0863">Zinc-finger</keyword>
<protein>
    <recommendedName>
        <fullName evidence="6">Zinc finger PHD-type domain-containing protein</fullName>
    </recommendedName>
</protein>
<organism evidence="7 8">
    <name type="scientific">Albugo candida</name>
    <dbReference type="NCBI Taxonomy" id="65357"/>
    <lineage>
        <taxon>Eukaryota</taxon>
        <taxon>Sar</taxon>
        <taxon>Stramenopiles</taxon>
        <taxon>Oomycota</taxon>
        <taxon>Peronosporomycetes</taxon>
        <taxon>Albuginales</taxon>
        <taxon>Albuginaceae</taxon>
        <taxon>Albugo</taxon>
    </lineage>
</organism>
<dbReference type="AlphaFoldDB" id="A0A024FTJ8"/>
<dbReference type="Gene3D" id="3.30.40.10">
    <property type="entry name" value="Zinc/RING finger domain, C3HC4 (zinc finger)"/>
    <property type="match status" value="1"/>
</dbReference>
<feature type="region of interest" description="Disordered" evidence="5">
    <location>
        <begin position="353"/>
        <end position="423"/>
    </location>
</feature>
<sequence length="488" mass="57107">MPNESQSLFNRMDREEALFSARSREENAKTVLLSLQLKQTQLAELISNALEHAARACEVKKELEERNNLQEERMRAIESERISEKKRTENQIRKQNAETQQWIRQLSQWENSKKRLLEQRVETEVKIRKELEKKMLEIQDQRNETNVLEWKGSAKEFQLKEKKIIQTIVRCKYVTISVNINGKGRVVHNKGCKVCKDTWRKSMPSCVRASCVFDQKSHLEKELRQRLQEQYDTTRVENDILKTRNDELERVTSILQQSLQSSLERSKIQEKLLQDYESSSSEGTKVISMLQDALDEAVESSNQAEKKADAMVREVEQRHQAEKEEMTNAINTHKSRIAQLEYESEKTFHEKLLERLTNEKNVTKRGGNEMEVPNDRKPTDRRAPPETSRSNWQPQHINLAESNESLHLSGEQQKKKTDTNRPDDDISHACICAACREEAFGFMVKCHKCKDPFHARCIKLVPSKKRSIVTFTCTKCRRPLRPEKMRKS</sequence>
<comment type="caution">
    <text evidence="7">The sequence shown here is derived from an EMBL/GenBank/DDBJ whole genome shotgun (WGS) entry which is preliminary data.</text>
</comment>
<feature type="compositionally biased region" description="Polar residues" evidence="5">
    <location>
        <begin position="387"/>
        <end position="406"/>
    </location>
</feature>
<dbReference type="GO" id="GO:0008270">
    <property type="term" value="F:zinc ion binding"/>
    <property type="evidence" value="ECO:0007669"/>
    <property type="project" value="UniProtKB-KW"/>
</dbReference>
<dbReference type="InterPro" id="IPR011011">
    <property type="entry name" value="Znf_FYVE_PHD"/>
</dbReference>
<reference evidence="7 8" key="1">
    <citation type="submission" date="2012-05" db="EMBL/GenBank/DDBJ databases">
        <title>Recombination and specialization in a pathogen metapopulation.</title>
        <authorList>
            <person name="Gardiner A."/>
            <person name="Kemen E."/>
            <person name="Schultz-Larsen T."/>
            <person name="MacLean D."/>
            <person name="Van Oosterhout C."/>
            <person name="Jones J.D.G."/>
        </authorList>
    </citation>
    <scope>NUCLEOTIDE SEQUENCE [LARGE SCALE GENOMIC DNA]</scope>
    <source>
        <strain evidence="7 8">Ac Nc2</strain>
    </source>
</reference>
<keyword evidence="3" id="KW-0862">Zinc</keyword>
<evidence type="ECO:0000256" key="4">
    <source>
        <dbReference type="SAM" id="Coils"/>
    </source>
</evidence>
<dbReference type="Proteomes" id="UP000053237">
    <property type="component" value="Unassembled WGS sequence"/>
</dbReference>
<evidence type="ECO:0000256" key="2">
    <source>
        <dbReference type="ARBA" id="ARBA00022771"/>
    </source>
</evidence>
<feature type="domain" description="Zinc finger PHD-type" evidence="6">
    <location>
        <begin position="431"/>
        <end position="477"/>
    </location>
</feature>
<evidence type="ECO:0000256" key="5">
    <source>
        <dbReference type="SAM" id="MobiDB-lite"/>
    </source>
</evidence>
<dbReference type="SMART" id="SM00249">
    <property type="entry name" value="PHD"/>
    <property type="match status" value="1"/>
</dbReference>
<dbReference type="EMBL" id="CAIX01000243">
    <property type="protein sequence ID" value="CCI10435.1"/>
    <property type="molecule type" value="Genomic_DNA"/>
</dbReference>
<keyword evidence="4" id="KW-0175">Coiled coil</keyword>
<keyword evidence="1" id="KW-0479">Metal-binding</keyword>
<feature type="compositionally biased region" description="Basic and acidic residues" evidence="5">
    <location>
        <begin position="353"/>
        <end position="384"/>
    </location>
</feature>
<feature type="coiled-coil region" evidence="4">
    <location>
        <begin position="46"/>
        <end position="148"/>
    </location>
</feature>
<evidence type="ECO:0000313" key="8">
    <source>
        <dbReference type="Proteomes" id="UP000053237"/>
    </source>
</evidence>
<evidence type="ECO:0000313" key="7">
    <source>
        <dbReference type="EMBL" id="CCI10435.1"/>
    </source>
</evidence>
<gene>
    <name evidence="7" type="ORF">BN9_098950</name>
</gene>
<dbReference type="SUPFAM" id="SSF57903">
    <property type="entry name" value="FYVE/PHD zinc finger"/>
    <property type="match status" value="1"/>
</dbReference>
<name>A0A024FTJ8_9STRA</name>
<dbReference type="InterPro" id="IPR019787">
    <property type="entry name" value="Znf_PHD-finger"/>
</dbReference>
<dbReference type="Pfam" id="PF00628">
    <property type="entry name" value="PHD"/>
    <property type="match status" value="1"/>
</dbReference>
<keyword evidence="8" id="KW-1185">Reference proteome</keyword>
<feature type="compositionally biased region" description="Basic and acidic residues" evidence="5">
    <location>
        <begin position="412"/>
        <end position="423"/>
    </location>
</feature>
<dbReference type="STRING" id="65357.A0A024FTJ8"/>